<dbReference type="EMBL" id="MTSE01000002">
    <property type="protein sequence ID" value="OUJ75309.1"/>
    <property type="molecule type" value="Genomic_DNA"/>
</dbReference>
<evidence type="ECO:0000313" key="1">
    <source>
        <dbReference type="EMBL" id="OUJ75309.1"/>
    </source>
</evidence>
<gene>
    <name evidence="1" type="ORF">BXP70_04645</name>
</gene>
<organism evidence="1 2">
    <name type="scientific">Hymenobacter crusticola</name>
    <dbReference type="NCBI Taxonomy" id="1770526"/>
    <lineage>
        <taxon>Bacteria</taxon>
        <taxon>Pseudomonadati</taxon>
        <taxon>Bacteroidota</taxon>
        <taxon>Cytophagia</taxon>
        <taxon>Cytophagales</taxon>
        <taxon>Hymenobacteraceae</taxon>
        <taxon>Hymenobacter</taxon>
    </lineage>
</organism>
<protein>
    <submittedName>
        <fullName evidence="1">Uncharacterized protein</fullName>
    </submittedName>
</protein>
<keyword evidence="2" id="KW-1185">Reference proteome</keyword>
<reference evidence="1 2" key="1">
    <citation type="submission" date="2017-01" db="EMBL/GenBank/DDBJ databases">
        <title>A new Hymenobacter.</title>
        <authorList>
            <person name="Liang Y."/>
            <person name="Feng F."/>
        </authorList>
    </citation>
    <scope>NUCLEOTIDE SEQUENCE [LARGE SCALE GENOMIC DNA]</scope>
    <source>
        <strain evidence="1">MIMBbqt21</strain>
    </source>
</reference>
<name>A0A243WHM3_9BACT</name>
<accession>A0A243WHM3</accession>
<sequence>MLEYAKTILVKVSFDKILFEKELRKALRQLVPDELFQFKAWCYEQFAKSYRRILNRVFTQLA</sequence>
<evidence type="ECO:0000313" key="2">
    <source>
        <dbReference type="Proteomes" id="UP000194873"/>
    </source>
</evidence>
<dbReference type="RefSeq" id="WP_086592855.1">
    <property type="nucleotide sequence ID" value="NZ_MTSE01000002.1"/>
</dbReference>
<dbReference type="OrthoDB" id="840060at2"/>
<dbReference type="Proteomes" id="UP000194873">
    <property type="component" value="Unassembled WGS sequence"/>
</dbReference>
<comment type="caution">
    <text evidence="1">The sequence shown here is derived from an EMBL/GenBank/DDBJ whole genome shotgun (WGS) entry which is preliminary data.</text>
</comment>
<dbReference type="AlphaFoldDB" id="A0A243WHM3"/>
<proteinExistence type="predicted"/>